<evidence type="ECO:0000256" key="1">
    <source>
        <dbReference type="SAM" id="Coils"/>
    </source>
</evidence>
<dbReference type="AlphaFoldDB" id="A0A0H3NPV6"/>
<dbReference type="PATRIC" id="fig|930944.6.peg.1020"/>
<feature type="coiled-coil region" evidence="1">
    <location>
        <begin position="255"/>
        <end position="282"/>
    </location>
</feature>
<proteinExistence type="predicted"/>
<dbReference type="KEGG" id="yey:Y11_10321"/>
<accession>A0A0H3NPV6</accession>
<evidence type="ECO:0000313" key="2">
    <source>
        <dbReference type="EMBL" id="CBY27149.1"/>
    </source>
</evidence>
<sequence>MRVITMAEINTFPYSALSYPDVNLKDLTQGIKNISHLVQLKTEGIEVLQEKAQRINLYSQRLDTIIRESLSILQVKLKNTLALTYFTTLEEIDKALISLDIDEESKSEMRKERINIIKNLANDIAQLKQLFIEKTELLDKSSSDLHNVVIIEGTDKVLQAEQLRQKQLTEDIATKELERKEIEKKRDKIIEALDVIRDHNLVDAFKDLIPIGENLSELDLAKPEIELLKQSLEITKKLLEQFSVGLKYIDLTDARKKLDNQIDTTSTRLIELNRQLEQSERLISGVNAVIKIDQEKRAVVAEAEKLSRAWHIFIHEIAALEGTSLDEAGLSKPLIKQQIYLESLIKQFTQ</sequence>
<reference evidence="2 3" key="1">
    <citation type="journal article" date="2011" name="J. Bacteriol.">
        <title>Complete genome sequence of Yersinia enterocolitica subsp. palearctica serogroup O:3.</title>
        <authorList>
            <person name="Batzilla J."/>
            <person name="Hoper D."/>
            <person name="Antonenka U."/>
            <person name="Heesemann J."/>
            <person name="Rakin A."/>
        </authorList>
    </citation>
    <scope>NUCLEOTIDE SEQUENCE [LARGE SCALE GENOMIC DNA]</scope>
    <source>
        <strain evidence="3">DSM 13030 / CIP 106945 / Y11</strain>
    </source>
</reference>
<organism evidence="2 3">
    <name type="scientific">Yersinia enterocolitica subsp. palearctica serotype O:3 (strain DSM 13030 / CIP 106945 / Y11)</name>
    <dbReference type="NCBI Taxonomy" id="930944"/>
    <lineage>
        <taxon>Bacteria</taxon>
        <taxon>Pseudomonadati</taxon>
        <taxon>Pseudomonadota</taxon>
        <taxon>Gammaproteobacteria</taxon>
        <taxon>Enterobacterales</taxon>
        <taxon>Yersiniaceae</taxon>
        <taxon>Yersinia</taxon>
    </lineage>
</organism>
<feature type="coiled-coil region" evidence="1">
    <location>
        <begin position="158"/>
        <end position="192"/>
    </location>
</feature>
<evidence type="ECO:0008006" key="4">
    <source>
        <dbReference type="Google" id="ProtNLM"/>
    </source>
</evidence>
<gene>
    <name evidence="2" type="ordered locus">Y11_10321</name>
</gene>
<dbReference type="EMBL" id="FR729477">
    <property type="protein sequence ID" value="CBY27149.1"/>
    <property type="molecule type" value="Genomic_DNA"/>
</dbReference>
<dbReference type="InterPro" id="IPR047760">
    <property type="entry name" value="XaxB-like"/>
</dbReference>
<name>A0A0H3NPV6_YERE1</name>
<keyword evidence="1" id="KW-0175">Coiled coil</keyword>
<dbReference type="NCBIfam" id="NF033927">
    <property type="entry name" value="alph_xenorhab_B"/>
    <property type="match status" value="1"/>
</dbReference>
<dbReference type="Proteomes" id="UP000008084">
    <property type="component" value="Chromosome"/>
</dbReference>
<evidence type="ECO:0000313" key="3">
    <source>
        <dbReference type="Proteomes" id="UP000008084"/>
    </source>
</evidence>
<dbReference type="HOGENOM" id="CLU_792145_0_0_6"/>
<protein>
    <recommendedName>
        <fullName evidence="4">Alpha-xenorhabdolysin family binary toxin subunit B</fullName>
    </recommendedName>
</protein>